<evidence type="ECO:0000256" key="3">
    <source>
        <dbReference type="ARBA" id="ARBA00022989"/>
    </source>
</evidence>
<feature type="transmembrane region" description="Helical" evidence="5">
    <location>
        <begin position="113"/>
        <end position="130"/>
    </location>
</feature>
<evidence type="ECO:0000256" key="4">
    <source>
        <dbReference type="ARBA" id="ARBA00023136"/>
    </source>
</evidence>
<proteinExistence type="predicted"/>
<dbReference type="PANTHER" id="PTHR23501">
    <property type="entry name" value="MAJOR FACILITATOR SUPERFAMILY"/>
    <property type="match status" value="1"/>
</dbReference>
<dbReference type="SUPFAM" id="SSF103473">
    <property type="entry name" value="MFS general substrate transporter"/>
    <property type="match status" value="1"/>
</dbReference>
<accession>A0A376GDM5</accession>
<dbReference type="Gene3D" id="1.20.1250.20">
    <property type="entry name" value="MFS general substrate transporter like domains"/>
    <property type="match status" value="1"/>
</dbReference>
<sequence>MNKNDTTWKDLFSNGNGLKATTLALGVMLHATNVYLATTIMPSIIKEIGGLEYYAWNTTIFIVASVIGSVVSANHMGKSGPRKAYQIGILLFTVGVLLCSLAPTMYVLLLGRFIQGFGGGLLFALSYAMIRLIFAEKLWSRAMALISGMWGVAAFSGPFIGGIFAEHGHWRMAFGVLLIFCVFLFILSSKTLPKTKPQEKVSQIPYLKLLLLGLAALTVSIGSIQKNIVGSLIGICVAFLLLLILVISEKNSKNRLLPTGAYKISSQLGTTYSIMALLTIATSIEIYVPYFAQIIDGLSPLESGYLTVLIAIGWTLSSILFSGIKGNRVNKIILFGAFVMLIGMLGLCYFSIATLHTFTMKLIIECTFLLLIGIGIGMGWPHLLTKVFSLSPKGEEDLTSSSVTTVQLIATSFGAAIAGLVTNFGGITNPGGIIGTTQASIYLYASFAIAPLLAIILCLMLKKTK</sequence>
<dbReference type="STRING" id="343874.GCA_000805695_01999"/>
<feature type="transmembrane region" description="Helical" evidence="5">
    <location>
        <begin position="204"/>
        <end position="222"/>
    </location>
</feature>
<feature type="transmembrane region" description="Helical" evidence="5">
    <location>
        <begin position="268"/>
        <end position="292"/>
    </location>
</feature>
<feature type="transmembrane region" description="Helical" evidence="5">
    <location>
        <begin position="85"/>
        <end position="107"/>
    </location>
</feature>
<feature type="transmembrane region" description="Helical" evidence="5">
    <location>
        <begin position="358"/>
        <end position="380"/>
    </location>
</feature>
<dbReference type="PANTHER" id="PTHR23501:SF154">
    <property type="entry name" value="MULTIDRUG-EFFLUX TRANSPORTER RV1634-RELATED"/>
    <property type="match status" value="1"/>
</dbReference>
<keyword evidence="2 5" id="KW-0812">Transmembrane</keyword>
<dbReference type="EMBL" id="UFXS01000001">
    <property type="protein sequence ID" value="STD58915.1"/>
    <property type="molecule type" value="Genomic_DNA"/>
</dbReference>
<organism evidence="7 8">
    <name type="scientific">Empedobacter falsenii</name>
    <dbReference type="NCBI Taxonomy" id="343874"/>
    <lineage>
        <taxon>Bacteria</taxon>
        <taxon>Pseudomonadati</taxon>
        <taxon>Bacteroidota</taxon>
        <taxon>Flavobacteriia</taxon>
        <taxon>Flavobacteriales</taxon>
        <taxon>Weeksellaceae</taxon>
        <taxon>Empedobacter</taxon>
    </lineage>
</organism>
<evidence type="ECO:0000313" key="7">
    <source>
        <dbReference type="EMBL" id="STD58915.1"/>
    </source>
</evidence>
<protein>
    <submittedName>
        <fullName evidence="7">Probable multidrug-efflux transporter Rv1634/MT1670</fullName>
    </submittedName>
</protein>
<gene>
    <name evidence="7" type="ORF">NCTC13456_02543</name>
</gene>
<dbReference type="GO" id="GO:0022857">
    <property type="term" value="F:transmembrane transporter activity"/>
    <property type="evidence" value="ECO:0007669"/>
    <property type="project" value="InterPro"/>
</dbReference>
<evidence type="ECO:0000256" key="1">
    <source>
        <dbReference type="ARBA" id="ARBA00004141"/>
    </source>
</evidence>
<dbReference type="GO" id="GO:0005886">
    <property type="term" value="C:plasma membrane"/>
    <property type="evidence" value="ECO:0007669"/>
    <property type="project" value="TreeGrafter"/>
</dbReference>
<evidence type="ECO:0000256" key="5">
    <source>
        <dbReference type="SAM" id="Phobius"/>
    </source>
</evidence>
<evidence type="ECO:0000313" key="8">
    <source>
        <dbReference type="Proteomes" id="UP000254737"/>
    </source>
</evidence>
<dbReference type="RefSeq" id="WP_038331314.1">
    <property type="nucleotide sequence ID" value="NZ_JSYQ01000003.1"/>
</dbReference>
<feature type="transmembrane region" description="Helical" evidence="5">
    <location>
        <begin position="20"/>
        <end position="41"/>
    </location>
</feature>
<dbReference type="OrthoDB" id="9807274at2"/>
<feature type="transmembrane region" description="Helical" evidence="5">
    <location>
        <begin position="333"/>
        <end position="352"/>
    </location>
</feature>
<dbReference type="Gene3D" id="1.20.1720.10">
    <property type="entry name" value="Multidrug resistance protein D"/>
    <property type="match status" value="1"/>
</dbReference>
<feature type="transmembrane region" description="Helical" evidence="5">
    <location>
        <begin position="170"/>
        <end position="192"/>
    </location>
</feature>
<dbReference type="InterPro" id="IPR036259">
    <property type="entry name" value="MFS_trans_sf"/>
</dbReference>
<dbReference type="InterPro" id="IPR020846">
    <property type="entry name" value="MFS_dom"/>
</dbReference>
<dbReference type="Proteomes" id="UP000254737">
    <property type="component" value="Unassembled WGS sequence"/>
</dbReference>
<name>A0A376GDM5_9FLAO</name>
<feature type="transmembrane region" description="Helical" evidence="5">
    <location>
        <begin position="401"/>
        <end position="421"/>
    </location>
</feature>
<evidence type="ECO:0000259" key="6">
    <source>
        <dbReference type="PROSITE" id="PS50850"/>
    </source>
</evidence>
<feature type="transmembrane region" description="Helical" evidence="5">
    <location>
        <begin position="53"/>
        <end position="73"/>
    </location>
</feature>
<dbReference type="InterPro" id="IPR011701">
    <property type="entry name" value="MFS"/>
</dbReference>
<feature type="transmembrane region" description="Helical" evidence="5">
    <location>
        <begin position="441"/>
        <end position="461"/>
    </location>
</feature>
<dbReference type="Pfam" id="PF07690">
    <property type="entry name" value="MFS_1"/>
    <property type="match status" value="1"/>
</dbReference>
<feature type="transmembrane region" description="Helical" evidence="5">
    <location>
        <begin position="228"/>
        <end position="247"/>
    </location>
</feature>
<keyword evidence="4 5" id="KW-0472">Membrane</keyword>
<evidence type="ECO:0000256" key="2">
    <source>
        <dbReference type="ARBA" id="ARBA00022692"/>
    </source>
</evidence>
<feature type="transmembrane region" description="Helical" evidence="5">
    <location>
        <begin position="304"/>
        <end position="321"/>
    </location>
</feature>
<feature type="domain" description="Major facilitator superfamily (MFS) profile" evidence="6">
    <location>
        <begin position="19"/>
        <end position="465"/>
    </location>
</feature>
<comment type="subcellular location">
    <subcellularLocation>
        <location evidence="1">Membrane</location>
        <topology evidence="1">Multi-pass membrane protein</topology>
    </subcellularLocation>
</comment>
<dbReference type="PROSITE" id="PS50850">
    <property type="entry name" value="MFS"/>
    <property type="match status" value="1"/>
</dbReference>
<feature type="transmembrane region" description="Helical" evidence="5">
    <location>
        <begin position="142"/>
        <end position="164"/>
    </location>
</feature>
<keyword evidence="3 5" id="KW-1133">Transmembrane helix</keyword>
<dbReference type="AlphaFoldDB" id="A0A376GDM5"/>
<reference evidence="7 8" key="1">
    <citation type="submission" date="2018-06" db="EMBL/GenBank/DDBJ databases">
        <authorList>
            <consortium name="Pathogen Informatics"/>
            <person name="Doyle S."/>
        </authorList>
    </citation>
    <scope>NUCLEOTIDE SEQUENCE [LARGE SCALE GENOMIC DNA]</scope>
    <source>
        <strain evidence="7 8">NCTC13456</strain>
    </source>
</reference>